<feature type="binding site" evidence="5">
    <location>
        <position position="283"/>
    </location>
    <ligand>
        <name>substrate</name>
    </ligand>
</feature>
<comment type="subunit">
    <text evidence="1">Monomer.</text>
</comment>
<dbReference type="Gene3D" id="3.40.50.150">
    <property type="entry name" value="Vaccinia Virus protein VP39"/>
    <property type="match status" value="1"/>
</dbReference>
<evidence type="ECO:0000256" key="3">
    <source>
        <dbReference type="ARBA" id="ARBA00022679"/>
    </source>
</evidence>
<dbReference type="Pfam" id="PF13489">
    <property type="entry name" value="Methyltransf_23"/>
    <property type="match status" value="1"/>
</dbReference>
<dbReference type="PROSITE" id="PS51597">
    <property type="entry name" value="SAM_HNMT"/>
    <property type="match status" value="1"/>
</dbReference>
<protein>
    <submittedName>
        <fullName evidence="6">Histamine N-methyltransferase</fullName>
    </submittedName>
</protein>
<name>A0A091S8Y9_NESNO</name>
<dbReference type="GO" id="GO:0008170">
    <property type="term" value="F:N-methyltransferase activity"/>
    <property type="evidence" value="ECO:0007669"/>
    <property type="project" value="InterPro"/>
</dbReference>
<evidence type="ECO:0000313" key="6">
    <source>
        <dbReference type="EMBL" id="KFQ53652.1"/>
    </source>
</evidence>
<dbReference type="InterPro" id="IPR016673">
    <property type="entry name" value="HHMT-like"/>
</dbReference>
<dbReference type="OrthoDB" id="5984880at2759"/>
<gene>
    <name evidence="6" type="ORF">N333_12336</name>
</gene>
<evidence type="ECO:0000256" key="4">
    <source>
        <dbReference type="ARBA" id="ARBA00022691"/>
    </source>
</evidence>
<dbReference type="CDD" id="cd02440">
    <property type="entry name" value="AdoMet_MTases"/>
    <property type="match status" value="1"/>
</dbReference>
<dbReference type="GO" id="GO:0032259">
    <property type="term" value="P:methylation"/>
    <property type="evidence" value="ECO:0007669"/>
    <property type="project" value="UniProtKB-KW"/>
</dbReference>
<reference evidence="6 7" key="1">
    <citation type="submission" date="2014-04" db="EMBL/GenBank/DDBJ databases">
        <title>Genome evolution of avian class.</title>
        <authorList>
            <person name="Zhang G."/>
            <person name="Li C."/>
        </authorList>
    </citation>
    <scope>NUCLEOTIDE SEQUENCE [LARGE SCALE GENOMIC DNA]</scope>
    <source>
        <strain evidence="6">BGI_N333</strain>
    </source>
</reference>
<evidence type="ECO:0000313" key="7">
    <source>
        <dbReference type="Proteomes" id="UP000053840"/>
    </source>
</evidence>
<dbReference type="AlphaFoldDB" id="A0A091S8Y9"/>
<dbReference type="FunFam" id="3.40.50.150:FF:000118">
    <property type="entry name" value="Histamine N-methyltransferase"/>
    <property type="match status" value="1"/>
</dbReference>
<evidence type="ECO:0000256" key="1">
    <source>
        <dbReference type="ARBA" id="ARBA00011245"/>
    </source>
</evidence>
<keyword evidence="7" id="KW-1185">Reference proteome</keyword>
<proteinExistence type="predicted"/>
<keyword evidence="4" id="KW-0949">S-adenosyl-L-methionine</keyword>
<dbReference type="PIRSF" id="PIRSF016616">
    <property type="entry name" value="HHMT"/>
    <property type="match status" value="1"/>
</dbReference>
<dbReference type="Proteomes" id="UP000053840">
    <property type="component" value="Unassembled WGS sequence"/>
</dbReference>
<accession>A0A091S8Y9</accession>
<dbReference type="SUPFAM" id="SSF53335">
    <property type="entry name" value="S-adenosyl-L-methionine-dependent methyltransferases"/>
    <property type="match status" value="1"/>
</dbReference>
<keyword evidence="2 6" id="KW-0489">Methyltransferase</keyword>
<evidence type="ECO:0000256" key="2">
    <source>
        <dbReference type="ARBA" id="ARBA00022603"/>
    </source>
</evidence>
<dbReference type="EMBL" id="KK945008">
    <property type="protein sequence ID" value="KFQ53652.1"/>
    <property type="molecule type" value="Genomic_DNA"/>
</dbReference>
<keyword evidence="3 6" id="KW-0808">Transferase</keyword>
<organism evidence="6 7">
    <name type="scientific">Nestor notabilis</name>
    <name type="common">Kea</name>
    <dbReference type="NCBI Taxonomy" id="176057"/>
    <lineage>
        <taxon>Eukaryota</taxon>
        <taxon>Metazoa</taxon>
        <taxon>Chordata</taxon>
        <taxon>Craniata</taxon>
        <taxon>Vertebrata</taxon>
        <taxon>Euteleostomi</taxon>
        <taxon>Archelosauria</taxon>
        <taxon>Archosauria</taxon>
        <taxon>Dinosauria</taxon>
        <taxon>Saurischia</taxon>
        <taxon>Theropoda</taxon>
        <taxon>Coelurosauria</taxon>
        <taxon>Aves</taxon>
        <taxon>Neognathae</taxon>
        <taxon>Neoaves</taxon>
        <taxon>Telluraves</taxon>
        <taxon>Australaves</taxon>
        <taxon>Psittaciformes</taxon>
        <taxon>Psittacidae</taxon>
        <taxon>Nestor</taxon>
    </lineage>
</organism>
<evidence type="ECO:0000256" key="5">
    <source>
        <dbReference type="PIRSR" id="PIRSR016616-2"/>
    </source>
</evidence>
<feature type="binding site" evidence="5">
    <location>
        <position position="28"/>
    </location>
    <ligand>
        <name>substrate</name>
    </ligand>
</feature>
<dbReference type="InterPro" id="IPR029063">
    <property type="entry name" value="SAM-dependent_MTases_sf"/>
</dbReference>
<sequence>MALLMRSLFTDPDRYLQSFRLFLANSTEHQCMQEFMERQLPAVIESIGNGKSTINILSVGGGAGEIDLLILSKMQARYPGVTINNDVIEPSADQIFKYKEHVAATSNLENVKFTWHEETAYEYESRMNTEKKSKKWDFIHMIQMLYYVKDVPATIRYFHSLLEEQAKLLIILVSGTSGWETLWKKHRSSFPLDDLCSYVSSADIKRILDSAGLKCQLHELPSHMDITSCFIEGSKDGEMLLDFLTETCEFSKTAPPELKHQVMEELRKPECSQERDGKVLFNNNLSVIVIEP</sequence>
<dbReference type="KEGG" id="nnt:104409170"/>